<dbReference type="AlphaFoldDB" id="A0A934K0J0"/>
<evidence type="ECO:0000256" key="2">
    <source>
        <dbReference type="ARBA" id="ARBA00011006"/>
    </source>
</evidence>
<evidence type="ECO:0000256" key="7">
    <source>
        <dbReference type="SAM" id="Phobius"/>
    </source>
</evidence>
<keyword evidence="5 7" id="KW-1133">Transmembrane helix</keyword>
<organism evidence="8 9">
    <name type="scientific">Candidatus Nephthysia bennettiae</name>
    <dbReference type="NCBI Taxonomy" id="3127016"/>
    <lineage>
        <taxon>Bacteria</taxon>
        <taxon>Bacillati</taxon>
        <taxon>Candidatus Dormiibacterota</taxon>
        <taxon>Candidatus Dormibacteria</taxon>
        <taxon>Candidatus Dormibacterales</taxon>
        <taxon>Candidatus Dormibacteraceae</taxon>
        <taxon>Candidatus Nephthysia</taxon>
    </lineage>
</organism>
<dbReference type="EMBL" id="JAEKNR010000104">
    <property type="protein sequence ID" value="MBJ7598302.1"/>
    <property type="molecule type" value="Genomic_DNA"/>
</dbReference>
<comment type="subcellular location">
    <subcellularLocation>
        <location evidence="1">Cell membrane</location>
        <topology evidence="1">Multi-pass membrane protein</topology>
    </subcellularLocation>
</comment>
<reference evidence="8" key="1">
    <citation type="submission" date="2020-10" db="EMBL/GenBank/DDBJ databases">
        <title>Ca. Dormibacterota MAGs.</title>
        <authorList>
            <person name="Montgomery K."/>
        </authorList>
    </citation>
    <scope>NUCLEOTIDE SEQUENCE [LARGE SCALE GENOMIC DNA]</scope>
    <source>
        <strain evidence="8">SC8812_S17_10</strain>
    </source>
</reference>
<dbReference type="GO" id="GO:0005886">
    <property type="term" value="C:plasma membrane"/>
    <property type="evidence" value="ECO:0007669"/>
    <property type="project" value="UniProtKB-SubCell"/>
</dbReference>
<sequence length="44" mass="4514">GGFLVGFFVHGSVGLIGSVVVAFIGAVILLFILRAVSGNRARAR</sequence>
<gene>
    <name evidence="8" type="ORF">JF922_09490</name>
</gene>
<dbReference type="Pfam" id="PF04226">
    <property type="entry name" value="Transgly_assoc"/>
    <property type="match status" value="1"/>
</dbReference>
<protein>
    <submittedName>
        <fullName evidence="8">GlsB/YeaQ/YmgE family stress response membrane protein</fullName>
    </submittedName>
</protein>
<comment type="caution">
    <text evidence="8">The sequence shown here is derived from an EMBL/GenBank/DDBJ whole genome shotgun (WGS) entry which is preliminary data.</text>
</comment>
<keyword evidence="9" id="KW-1185">Reference proteome</keyword>
<name>A0A934K0J0_9BACT</name>
<evidence type="ECO:0000256" key="3">
    <source>
        <dbReference type="ARBA" id="ARBA00022475"/>
    </source>
</evidence>
<evidence type="ECO:0000256" key="1">
    <source>
        <dbReference type="ARBA" id="ARBA00004651"/>
    </source>
</evidence>
<evidence type="ECO:0000256" key="4">
    <source>
        <dbReference type="ARBA" id="ARBA00022692"/>
    </source>
</evidence>
<dbReference type="InterPro" id="IPR007341">
    <property type="entry name" value="Transgly_assoc"/>
</dbReference>
<accession>A0A934K0J0</accession>
<keyword evidence="6 7" id="KW-0472">Membrane</keyword>
<evidence type="ECO:0000256" key="5">
    <source>
        <dbReference type="ARBA" id="ARBA00022989"/>
    </source>
</evidence>
<feature type="non-terminal residue" evidence="8">
    <location>
        <position position="1"/>
    </location>
</feature>
<keyword evidence="4 7" id="KW-0812">Transmembrane</keyword>
<proteinExistence type="inferred from homology"/>
<evidence type="ECO:0000313" key="9">
    <source>
        <dbReference type="Proteomes" id="UP000612893"/>
    </source>
</evidence>
<evidence type="ECO:0000256" key="6">
    <source>
        <dbReference type="ARBA" id="ARBA00023136"/>
    </source>
</evidence>
<evidence type="ECO:0000313" key="8">
    <source>
        <dbReference type="EMBL" id="MBJ7598302.1"/>
    </source>
</evidence>
<keyword evidence="3" id="KW-1003">Cell membrane</keyword>
<comment type="similarity">
    <text evidence="2">Belongs to the UPF0410 family.</text>
</comment>
<dbReference type="Proteomes" id="UP000612893">
    <property type="component" value="Unassembled WGS sequence"/>
</dbReference>
<feature type="transmembrane region" description="Helical" evidence="7">
    <location>
        <begin position="12"/>
        <end position="36"/>
    </location>
</feature>